<evidence type="ECO:0000256" key="1">
    <source>
        <dbReference type="ARBA" id="ARBA00004196"/>
    </source>
</evidence>
<keyword evidence="8" id="KW-1185">Reference proteome</keyword>
<dbReference type="InterPro" id="IPR006143">
    <property type="entry name" value="RND_pump_MFP"/>
</dbReference>
<proteinExistence type="inferred from homology"/>
<comment type="subcellular location">
    <subcellularLocation>
        <location evidence="1">Cell envelope</location>
    </subcellularLocation>
</comment>
<comment type="similarity">
    <text evidence="2">Belongs to the membrane fusion protein (MFP) (TC 8.A.1) family.</text>
</comment>
<dbReference type="GO" id="GO:0030313">
    <property type="term" value="C:cell envelope"/>
    <property type="evidence" value="ECO:0007669"/>
    <property type="project" value="UniProtKB-SubCell"/>
</dbReference>
<dbReference type="Gene3D" id="2.40.30.170">
    <property type="match status" value="1"/>
</dbReference>
<gene>
    <name evidence="7" type="ORF">A7E75_06045</name>
</gene>
<dbReference type="InterPro" id="IPR058792">
    <property type="entry name" value="Beta-barrel_RND_2"/>
</dbReference>
<dbReference type="NCBIfam" id="TIGR01730">
    <property type="entry name" value="RND_mfp"/>
    <property type="match status" value="1"/>
</dbReference>
<sequence>MKKILIPLFVILMLAAGFALWHLRRPKAPVEVLETMAVDRGKVRQVLEQTGIVKAQVGAIVKIGARATGTIEKMLVQVGDPVIKGQLVARIDSREIRSQVAEARARLQADEAELRRVQRVDPLHIEEARAELALSRAQAEYLRSNYRRVEALAAEGVVSRDELEKVRQLAEVETGRESARRTALERLQREFEENLRRAELAVRVTRANLEALQVRLSYTDIHSPIDGVVSQVTAQEGETIVAGLQVANLITVLDTSRLEMWIYVDETDIGHVKLGQTAEFRVDAYPDKVFRGTIQAVYPEPEIRENIVYYKALVAVSKTEAAWLRPEMTTQVQIVVAEKDQVLRLPNTALKWVDSRQVVFHVQPDGSVREVSPRLGLTGLQESELLGGLQEGDLVATQVVLGAADGKRGGGP</sequence>
<dbReference type="PANTHER" id="PTHR32347">
    <property type="entry name" value="EFFLUX SYSTEM COMPONENT YKNX-RELATED"/>
    <property type="match status" value="1"/>
</dbReference>
<dbReference type="Gene3D" id="2.40.50.100">
    <property type="match status" value="2"/>
</dbReference>
<dbReference type="Pfam" id="PF25917">
    <property type="entry name" value="BSH_RND"/>
    <property type="match status" value="1"/>
</dbReference>
<accession>A0A1L3GFA0</accession>
<name>A0A1L3GFA0_SYNAC</name>
<evidence type="ECO:0000256" key="3">
    <source>
        <dbReference type="ARBA" id="ARBA00023054"/>
    </source>
</evidence>
<dbReference type="PANTHER" id="PTHR32347:SF23">
    <property type="entry name" value="BLL5650 PROTEIN"/>
    <property type="match status" value="1"/>
</dbReference>
<dbReference type="RefSeq" id="WP_072286478.1">
    <property type="nucleotide sequence ID" value="NZ_CP015455.1"/>
</dbReference>
<dbReference type="STRING" id="29542.A6070_14685"/>
<evidence type="ECO:0000256" key="4">
    <source>
        <dbReference type="SAM" id="Coils"/>
    </source>
</evidence>
<dbReference type="AlphaFoldDB" id="A0A1L3GFA0"/>
<feature type="domain" description="Multidrug resistance protein MdtA-like barrel-sandwich hybrid" evidence="5">
    <location>
        <begin position="60"/>
        <end position="250"/>
    </location>
</feature>
<dbReference type="KEGG" id="pace:A6070_14685"/>
<dbReference type="GO" id="GO:0022857">
    <property type="term" value="F:transmembrane transporter activity"/>
    <property type="evidence" value="ECO:0007669"/>
    <property type="project" value="InterPro"/>
</dbReference>
<dbReference type="SUPFAM" id="SSF111369">
    <property type="entry name" value="HlyD-like secretion proteins"/>
    <property type="match status" value="2"/>
</dbReference>
<dbReference type="Proteomes" id="UP000182264">
    <property type="component" value="Chromosome"/>
</dbReference>
<evidence type="ECO:0000313" key="8">
    <source>
        <dbReference type="Proteomes" id="UP000182264"/>
    </source>
</evidence>
<evidence type="ECO:0000313" key="7">
    <source>
        <dbReference type="EMBL" id="APG24636.1"/>
    </source>
</evidence>
<evidence type="ECO:0000259" key="6">
    <source>
        <dbReference type="Pfam" id="PF25954"/>
    </source>
</evidence>
<protein>
    <submittedName>
        <fullName evidence="7">Efflux transporter periplasmic adaptor subunit</fullName>
    </submittedName>
</protein>
<evidence type="ECO:0000259" key="5">
    <source>
        <dbReference type="Pfam" id="PF25917"/>
    </source>
</evidence>
<feature type="domain" description="CusB-like beta-barrel" evidence="6">
    <location>
        <begin position="263"/>
        <end position="334"/>
    </location>
</feature>
<evidence type="ECO:0000256" key="2">
    <source>
        <dbReference type="ARBA" id="ARBA00009477"/>
    </source>
</evidence>
<feature type="coiled-coil region" evidence="4">
    <location>
        <begin position="93"/>
        <end position="145"/>
    </location>
</feature>
<feature type="coiled-coil region" evidence="4">
    <location>
        <begin position="181"/>
        <end position="215"/>
    </location>
</feature>
<reference evidence="7 8" key="1">
    <citation type="journal article" date="2017" name="Genome Announc.">
        <title>Complete Genome Sequences of Two Acetylene-Fermenting Pelobacter acetylenicus Strains.</title>
        <authorList>
            <person name="Sutton J.M."/>
            <person name="Baesman S.M."/>
            <person name="Fierst J.L."/>
            <person name="Poret-Peterson A.T."/>
            <person name="Oremland R.S."/>
            <person name="Dunlap D.S."/>
            <person name="Akob D.M."/>
        </authorList>
    </citation>
    <scope>NUCLEOTIDE SEQUENCE [LARGE SCALE GENOMIC DNA]</scope>
    <source>
        <strain evidence="7 8">DSM 3247</strain>
    </source>
</reference>
<dbReference type="InterPro" id="IPR058625">
    <property type="entry name" value="MdtA-like_BSH"/>
</dbReference>
<dbReference type="Pfam" id="PF25954">
    <property type="entry name" value="Beta-barrel_RND_2"/>
    <property type="match status" value="1"/>
</dbReference>
<dbReference type="GO" id="GO:0016020">
    <property type="term" value="C:membrane"/>
    <property type="evidence" value="ECO:0007669"/>
    <property type="project" value="InterPro"/>
</dbReference>
<organism evidence="7 8">
    <name type="scientific">Syntrophotalea acetylenica</name>
    <name type="common">Pelobacter acetylenicus</name>
    <dbReference type="NCBI Taxonomy" id="29542"/>
    <lineage>
        <taxon>Bacteria</taxon>
        <taxon>Pseudomonadati</taxon>
        <taxon>Thermodesulfobacteriota</taxon>
        <taxon>Desulfuromonadia</taxon>
        <taxon>Desulfuromonadales</taxon>
        <taxon>Syntrophotaleaceae</taxon>
        <taxon>Syntrophotalea</taxon>
    </lineage>
</organism>
<keyword evidence="3 4" id="KW-0175">Coiled coil</keyword>
<dbReference type="InterPro" id="IPR050465">
    <property type="entry name" value="UPF0194_transport"/>
</dbReference>
<dbReference type="Gene3D" id="2.40.420.20">
    <property type="match status" value="1"/>
</dbReference>
<dbReference type="EMBL" id="CP015518">
    <property type="protein sequence ID" value="APG24636.1"/>
    <property type="molecule type" value="Genomic_DNA"/>
</dbReference>